<gene>
    <name evidence="2" type="ORF">A2648_02565</name>
</gene>
<organism evidence="2 3">
    <name type="scientific">Candidatus Lloydbacteria bacterium RIFCSPHIGHO2_01_FULL_41_20</name>
    <dbReference type="NCBI Taxonomy" id="1798657"/>
    <lineage>
        <taxon>Bacteria</taxon>
        <taxon>Candidatus Lloydiibacteriota</taxon>
    </lineage>
</organism>
<evidence type="ECO:0000256" key="1">
    <source>
        <dbReference type="SAM" id="Phobius"/>
    </source>
</evidence>
<reference evidence="2 3" key="1">
    <citation type="journal article" date="2016" name="Nat. Commun.">
        <title>Thousands of microbial genomes shed light on interconnected biogeochemical processes in an aquifer system.</title>
        <authorList>
            <person name="Anantharaman K."/>
            <person name="Brown C.T."/>
            <person name="Hug L.A."/>
            <person name="Sharon I."/>
            <person name="Castelle C.J."/>
            <person name="Probst A.J."/>
            <person name="Thomas B.C."/>
            <person name="Singh A."/>
            <person name="Wilkins M.J."/>
            <person name="Karaoz U."/>
            <person name="Brodie E.L."/>
            <person name="Williams K.H."/>
            <person name="Hubbard S.S."/>
            <person name="Banfield J.F."/>
        </authorList>
    </citation>
    <scope>NUCLEOTIDE SEQUENCE [LARGE SCALE GENOMIC DNA]</scope>
</reference>
<sequence length="424" mass="47611">MSKPIIDDILAPKKSLRFRVPLERNKPRASRYESFAHQKENAHTPSRRPTYKSFILAGLFFLFLIFFLSFFFVGATVTIYPKQKIVSLNKTLLASKSGATPLHFETIEISATESVESEATGFKEVNKKASGTIIVYNSYNEKNQRLIKNTRFETSDGKIYRIDGSIVVPGMTTVNGKTTPGSVETIVYADEPGEKYNIGRTDFTIPGFKGDLRYQKFYARSKTDMRGGIVGSIYSVSNEDAETAKTLLDKRLNEILLKNAEKNTPPDFILYKDGAFFDFDDTRTVGKEGEKKVMIEETGKIYALIFDRGALAKYIAQVSIQDFDGSSVTSPTLDNLTFSIKDRDSVDYQNIVNVSVTLSGTTTMVWIFDQETLLGDLLGKPKKNFQSILAKYTSIDKAELVITPFWAQTFPDKSKKITVKTVLK</sequence>
<feature type="transmembrane region" description="Helical" evidence="1">
    <location>
        <begin position="54"/>
        <end position="80"/>
    </location>
</feature>
<evidence type="ECO:0000313" key="3">
    <source>
        <dbReference type="Proteomes" id="UP000178841"/>
    </source>
</evidence>
<keyword evidence="1" id="KW-0472">Membrane</keyword>
<protein>
    <recommendedName>
        <fullName evidence="4">Baseplate protein J-like domain-containing protein</fullName>
    </recommendedName>
</protein>
<keyword evidence="1" id="KW-1133">Transmembrane helix</keyword>
<evidence type="ECO:0000313" key="2">
    <source>
        <dbReference type="EMBL" id="OGZ03813.1"/>
    </source>
</evidence>
<dbReference type="Proteomes" id="UP000178841">
    <property type="component" value="Unassembled WGS sequence"/>
</dbReference>
<dbReference type="AlphaFoldDB" id="A0A1G2CR08"/>
<evidence type="ECO:0008006" key="4">
    <source>
        <dbReference type="Google" id="ProtNLM"/>
    </source>
</evidence>
<comment type="caution">
    <text evidence="2">The sequence shown here is derived from an EMBL/GenBank/DDBJ whole genome shotgun (WGS) entry which is preliminary data.</text>
</comment>
<accession>A0A1G2CR08</accession>
<keyword evidence="1" id="KW-0812">Transmembrane</keyword>
<dbReference type="EMBL" id="MHLH01000015">
    <property type="protein sequence ID" value="OGZ03813.1"/>
    <property type="molecule type" value="Genomic_DNA"/>
</dbReference>
<name>A0A1G2CR08_9BACT</name>
<dbReference type="STRING" id="1798657.A2648_02565"/>
<proteinExistence type="predicted"/>